<dbReference type="PANTHER" id="PTHR23389">
    <property type="entry name" value="CHROMOSOME TRANSMISSION FIDELITY FACTOR 18"/>
    <property type="match status" value="1"/>
</dbReference>
<feature type="domain" description="DNA replication factor RFC1 C-terminal" evidence="3">
    <location>
        <begin position="2"/>
        <end position="61"/>
    </location>
</feature>
<protein>
    <submittedName>
        <fullName evidence="4">Replication factor C subunit 1</fullName>
    </submittedName>
</protein>
<reference evidence="4" key="1">
    <citation type="journal article" date="2023" name="Science">
        <title>Elucidation of the pathway for biosynthesis of saponin adjuvants from the soapbark tree.</title>
        <authorList>
            <person name="Reed J."/>
            <person name="Orme A."/>
            <person name="El-Demerdash A."/>
            <person name="Owen C."/>
            <person name="Martin L.B.B."/>
            <person name="Misra R.C."/>
            <person name="Kikuchi S."/>
            <person name="Rejzek M."/>
            <person name="Martin A.C."/>
            <person name="Harkess A."/>
            <person name="Leebens-Mack J."/>
            <person name="Louveau T."/>
            <person name="Stephenson M.J."/>
            <person name="Osbourn A."/>
        </authorList>
    </citation>
    <scope>NUCLEOTIDE SEQUENCE</scope>
    <source>
        <strain evidence="4">S10</strain>
    </source>
</reference>
<evidence type="ECO:0000256" key="2">
    <source>
        <dbReference type="SAM" id="MobiDB-lite"/>
    </source>
</evidence>
<dbReference type="EMBL" id="JARAOO010000004">
    <property type="protein sequence ID" value="KAJ7971719.1"/>
    <property type="molecule type" value="Genomic_DNA"/>
</dbReference>
<feature type="region of interest" description="Disordered" evidence="2">
    <location>
        <begin position="114"/>
        <end position="179"/>
    </location>
</feature>
<dbReference type="KEGG" id="qsa:O6P43_009709"/>
<evidence type="ECO:0000313" key="5">
    <source>
        <dbReference type="Proteomes" id="UP001163823"/>
    </source>
</evidence>
<evidence type="ECO:0000259" key="3">
    <source>
        <dbReference type="Pfam" id="PF08519"/>
    </source>
</evidence>
<dbReference type="GO" id="GO:0005634">
    <property type="term" value="C:nucleus"/>
    <property type="evidence" value="ECO:0007669"/>
    <property type="project" value="TreeGrafter"/>
</dbReference>
<dbReference type="Pfam" id="PF08519">
    <property type="entry name" value="RFC1"/>
    <property type="match status" value="1"/>
</dbReference>
<dbReference type="GO" id="GO:0003677">
    <property type="term" value="F:DNA binding"/>
    <property type="evidence" value="ECO:0007669"/>
    <property type="project" value="TreeGrafter"/>
</dbReference>
<sequence>MRKKFRLLENLHVHVLASSESSSGRETLHLEYFTLLLKQLTEPLWLLPKDKAARKVVEFMNGHLNPLDGIPPAVKAALTKAYKEGSKAQMVRVADLVTLLGIKKAPKKRIAAMLEPSDDGLREGVGDTLAKSEEENSSNTDEFGNSSAKKTPAGRGKGGSSTAEKKSVRGLGSGGKRKR</sequence>
<organism evidence="4 5">
    <name type="scientific">Quillaja saponaria</name>
    <name type="common">Soap bark tree</name>
    <dbReference type="NCBI Taxonomy" id="32244"/>
    <lineage>
        <taxon>Eukaryota</taxon>
        <taxon>Viridiplantae</taxon>
        <taxon>Streptophyta</taxon>
        <taxon>Embryophyta</taxon>
        <taxon>Tracheophyta</taxon>
        <taxon>Spermatophyta</taxon>
        <taxon>Magnoliopsida</taxon>
        <taxon>eudicotyledons</taxon>
        <taxon>Gunneridae</taxon>
        <taxon>Pentapetalae</taxon>
        <taxon>rosids</taxon>
        <taxon>fabids</taxon>
        <taxon>Fabales</taxon>
        <taxon>Quillajaceae</taxon>
        <taxon>Quillaja</taxon>
    </lineage>
</organism>
<comment type="caution">
    <text evidence="4">The sequence shown here is derived from an EMBL/GenBank/DDBJ whole genome shotgun (WGS) entry which is preliminary data.</text>
</comment>
<gene>
    <name evidence="4" type="ORF">O6P43_009709</name>
</gene>
<proteinExistence type="predicted"/>
<dbReference type="GO" id="GO:0005524">
    <property type="term" value="F:ATP binding"/>
    <property type="evidence" value="ECO:0007669"/>
    <property type="project" value="InterPro"/>
</dbReference>
<dbReference type="PANTHER" id="PTHR23389:SF6">
    <property type="entry name" value="REPLICATION FACTOR C SUBUNIT 1"/>
    <property type="match status" value="1"/>
</dbReference>
<name>A0AAD7PYT8_QUISA</name>
<evidence type="ECO:0000256" key="1">
    <source>
        <dbReference type="ARBA" id="ARBA00022705"/>
    </source>
</evidence>
<keyword evidence="1" id="KW-0235">DNA replication</keyword>
<dbReference type="InterPro" id="IPR013725">
    <property type="entry name" value="DNA_replication_fac_RFC1_C"/>
</dbReference>
<evidence type="ECO:0000313" key="4">
    <source>
        <dbReference type="EMBL" id="KAJ7971719.1"/>
    </source>
</evidence>
<dbReference type="GO" id="GO:0006260">
    <property type="term" value="P:DNA replication"/>
    <property type="evidence" value="ECO:0007669"/>
    <property type="project" value="UniProtKB-KW"/>
</dbReference>
<keyword evidence="5" id="KW-1185">Reference proteome</keyword>
<feature type="compositionally biased region" description="Basic and acidic residues" evidence="2">
    <location>
        <begin position="119"/>
        <end position="134"/>
    </location>
</feature>
<dbReference type="AlphaFoldDB" id="A0AAD7PYT8"/>
<feature type="compositionally biased region" description="Polar residues" evidence="2">
    <location>
        <begin position="137"/>
        <end position="149"/>
    </location>
</feature>
<accession>A0AAD7PYT8</accession>
<dbReference type="GO" id="GO:0005663">
    <property type="term" value="C:DNA replication factor C complex"/>
    <property type="evidence" value="ECO:0007669"/>
    <property type="project" value="InterPro"/>
</dbReference>
<dbReference type="GO" id="GO:0003689">
    <property type="term" value="F:DNA clamp loader activity"/>
    <property type="evidence" value="ECO:0007669"/>
    <property type="project" value="InterPro"/>
</dbReference>
<dbReference type="Proteomes" id="UP001163823">
    <property type="component" value="Chromosome 4"/>
</dbReference>